<organism evidence="4 5">
    <name type="scientific">Stakelama sediminis</name>
    <dbReference type="NCBI Taxonomy" id="463200"/>
    <lineage>
        <taxon>Bacteria</taxon>
        <taxon>Pseudomonadati</taxon>
        <taxon>Pseudomonadota</taxon>
        <taxon>Alphaproteobacteria</taxon>
        <taxon>Sphingomonadales</taxon>
        <taxon>Sphingomonadaceae</taxon>
        <taxon>Stakelama</taxon>
    </lineage>
</organism>
<evidence type="ECO:0000313" key="5">
    <source>
        <dbReference type="Proteomes" id="UP000554342"/>
    </source>
</evidence>
<reference evidence="4 5" key="1">
    <citation type="submission" date="2020-08" db="EMBL/GenBank/DDBJ databases">
        <title>Genomic Encyclopedia of Type Strains, Phase IV (KMG-IV): sequencing the most valuable type-strain genomes for metagenomic binning, comparative biology and taxonomic classification.</title>
        <authorList>
            <person name="Goeker M."/>
        </authorList>
    </citation>
    <scope>NUCLEOTIDE SEQUENCE [LARGE SCALE GENOMIC DNA]</scope>
    <source>
        <strain evidence="4 5">DSM 27203</strain>
    </source>
</reference>
<comment type="catalytic activity">
    <reaction evidence="3">
        <text>L-glutaminyl-[protein] + H2O = L-glutamyl-[protein] + NH4(+)</text>
        <dbReference type="Rhea" id="RHEA:16441"/>
        <dbReference type="Rhea" id="RHEA-COMP:10207"/>
        <dbReference type="Rhea" id="RHEA-COMP:10208"/>
        <dbReference type="ChEBI" id="CHEBI:15377"/>
        <dbReference type="ChEBI" id="CHEBI:28938"/>
        <dbReference type="ChEBI" id="CHEBI:29973"/>
        <dbReference type="ChEBI" id="CHEBI:30011"/>
        <dbReference type="EC" id="3.5.1.44"/>
    </reaction>
</comment>
<dbReference type="RefSeq" id="WP_246359629.1">
    <property type="nucleotide sequence ID" value="NZ_BAABIF010000004.1"/>
</dbReference>
<dbReference type="PANTHER" id="PTHR35147">
    <property type="entry name" value="CHEMORECEPTOR GLUTAMINE DEAMIDASE CHED-RELATED"/>
    <property type="match status" value="1"/>
</dbReference>
<keyword evidence="5" id="KW-1185">Reference proteome</keyword>
<comment type="similarity">
    <text evidence="3">Belongs to the CheD family.</text>
</comment>
<evidence type="ECO:0000256" key="2">
    <source>
        <dbReference type="ARBA" id="ARBA00022801"/>
    </source>
</evidence>
<dbReference type="AlphaFoldDB" id="A0A840YTY8"/>
<dbReference type="SUPFAM" id="SSF64438">
    <property type="entry name" value="CNF1/YfiH-like putative cysteine hydrolases"/>
    <property type="match status" value="1"/>
</dbReference>
<proteinExistence type="inferred from homology"/>
<accession>A0A840YTY8</accession>
<name>A0A840YTY8_9SPHN</name>
<dbReference type="InterPro" id="IPR005659">
    <property type="entry name" value="Chemorcpt_Glu_NH3ase_CheD"/>
</dbReference>
<comment type="function">
    <text evidence="3">Probably deamidates glutamine residues to glutamate on methyl-accepting chemotaxis receptors (MCPs), playing an important role in chemotaxis.</text>
</comment>
<sequence>MIHVPSHIQTPATMSRATVMQGQAQVSADPNRVLTTILGSCIATCLYDPRMRVGGMNHFLLAEPQNAGKTTVDENYGVYLMEVLVNGMLAHGARKSRMRAHLYGGANLHSGMSRIGTANAGFARQFLQNEGIPIVHMDVGGVQARRVDFRPAHGQARCRAVEDNFIPNQKPMPRPQKAAGDVELF</sequence>
<evidence type="ECO:0000256" key="1">
    <source>
        <dbReference type="ARBA" id="ARBA00022500"/>
    </source>
</evidence>
<dbReference type="Pfam" id="PF03975">
    <property type="entry name" value="CheD"/>
    <property type="match status" value="1"/>
</dbReference>
<dbReference type="CDD" id="cd16352">
    <property type="entry name" value="CheD"/>
    <property type="match status" value="1"/>
</dbReference>
<dbReference type="Proteomes" id="UP000554342">
    <property type="component" value="Unassembled WGS sequence"/>
</dbReference>
<protein>
    <recommendedName>
        <fullName evidence="3">Probable chemoreceptor glutamine deamidase CheD</fullName>
        <ecNumber evidence="3">3.5.1.44</ecNumber>
    </recommendedName>
</protein>
<evidence type="ECO:0000313" key="4">
    <source>
        <dbReference type="EMBL" id="MBB5717101.1"/>
    </source>
</evidence>
<dbReference type="EMBL" id="JACIJI010000001">
    <property type="protein sequence ID" value="MBB5717101.1"/>
    <property type="molecule type" value="Genomic_DNA"/>
</dbReference>
<comment type="caution">
    <text evidence="4">The sequence shown here is derived from an EMBL/GenBank/DDBJ whole genome shotgun (WGS) entry which is preliminary data.</text>
</comment>
<dbReference type="EC" id="3.5.1.44" evidence="3"/>
<dbReference type="GO" id="GO:0006935">
    <property type="term" value="P:chemotaxis"/>
    <property type="evidence" value="ECO:0007669"/>
    <property type="project" value="UniProtKB-UniRule"/>
</dbReference>
<keyword evidence="2 3" id="KW-0378">Hydrolase</keyword>
<dbReference type="Gene3D" id="3.30.1330.200">
    <property type="match status" value="1"/>
</dbReference>
<dbReference type="InterPro" id="IPR038592">
    <property type="entry name" value="CheD-like_sf"/>
</dbReference>
<gene>
    <name evidence="3" type="primary">cheD</name>
    <name evidence="4" type="ORF">FHR23_000008</name>
</gene>
<dbReference type="GO" id="GO:0050568">
    <property type="term" value="F:protein-glutamine glutaminase activity"/>
    <property type="evidence" value="ECO:0007669"/>
    <property type="project" value="UniProtKB-UniRule"/>
</dbReference>
<evidence type="ECO:0000256" key="3">
    <source>
        <dbReference type="HAMAP-Rule" id="MF_01440"/>
    </source>
</evidence>
<dbReference type="InterPro" id="IPR011324">
    <property type="entry name" value="Cytotoxic_necrot_fac-like_cat"/>
</dbReference>
<dbReference type="PANTHER" id="PTHR35147:SF2">
    <property type="entry name" value="CHEMORECEPTOR GLUTAMINE DEAMIDASE CHED-RELATED"/>
    <property type="match status" value="1"/>
</dbReference>
<dbReference type="HAMAP" id="MF_01440">
    <property type="entry name" value="CheD"/>
    <property type="match status" value="1"/>
</dbReference>
<keyword evidence="1 3" id="KW-0145">Chemotaxis</keyword>